<protein>
    <recommendedName>
        <fullName evidence="3">Tetratricopeptide repeat protein</fullName>
    </recommendedName>
</protein>
<sequence length="84" mass="9167">MRKVETGKFYGTKSVKEADVNEDNSTALAALLALASADVQQGNKDAALKNLERCEPLLTNAPGNLVEEYESYKHRIADIKESPS</sequence>
<reference evidence="1 2" key="1">
    <citation type="submission" date="2023-11" db="EMBL/GenBank/DDBJ databases">
        <title>Halocaridina rubra genome assembly.</title>
        <authorList>
            <person name="Smith C."/>
        </authorList>
    </citation>
    <scope>NUCLEOTIDE SEQUENCE [LARGE SCALE GENOMIC DNA]</scope>
    <source>
        <strain evidence="1">EP-1</strain>
        <tissue evidence="1">Whole</tissue>
    </source>
</reference>
<accession>A0AAN9AAW0</accession>
<proteinExistence type="predicted"/>
<name>A0AAN9AAW0_HALRR</name>
<evidence type="ECO:0008006" key="3">
    <source>
        <dbReference type="Google" id="ProtNLM"/>
    </source>
</evidence>
<keyword evidence="2" id="KW-1185">Reference proteome</keyword>
<evidence type="ECO:0000313" key="1">
    <source>
        <dbReference type="EMBL" id="KAK7080979.1"/>
    </source>
</evidence>
<gene>
    <name evidence="1" type="ORF">SK128_023115</name>
</gene>
<dbReference type="Proteomes" id="UP001381693">
    <property type="component" value="Unassembled WGS sequence"/>
</dbReference>
<comment type="caution">
    <text evidence="1">The sequence shown here is derived from an EMBL/GenBank/DDBJ whole genome shotgun (WGS) entry which is preliminary data.</text>
</comment>
<dbReference type="EMBL" id="JAXCGZ010005733">
    <property type="protein sequence ID" value="KAK7080979.1"/>
    <property type="molecule type" value="Genomic_DNA"/>
</dbReference>
<organism evidence="1 2">
    <name type="scientific">Halocaridina rubra</name>
    <name type="common">Hawaiian red shrimp</name>
    <dbReference type="NCBI Taxonomy" id="373956"/>
    <lineage>
        <taxon>Eukaryota</taxon>
        <taxon>Metazoa</taxon>
        <taxon>Ecdysozoa</taxon>
        <taxon>Arthropoda</taxon>
        <taxon>Crustacea</taxon>
        <taxon>Multicrustacea</taxon>
        <taxon>Malacostraca</taxon>
        <taxon>Eumalacostraca</taxon>
        <taxon>Eucarida</taxon>
        <taxon>Decapoda</taxon>
        <taxon>Pleocyemata</taxon>
        <taxon>Caridea</taxon>
        <taxon>Atyoidea</taxon>
        <taxon>Atyidae</taxon>
        <taxon>Halocaridina</taxon>
    </lineage>
</organism>
<evidence type="ECO:0000313" key="2">
    <source>
        <dbReference type="Proteomes" id="UP001381693"/>
    </source>
</evidence>
<dbReference type="AlphaFoldDB" id="A0AAN9AAW0"/>